<feature type="domain" description="Dipeptidylpeptidase IV N-terminal" evidence="3">
    <location>
        <begin position="358"/>
        <end position="450"/>
    </location>
</feature>
<dbReference type="Gene3D" id="2.40.160.50">
    <property type="entry name" value="membrane protein fhac: a member of the omp85/tpsb transporter family"/>
    <property type="match status" value="1"/>
</dbReference>
<dbReference type="InterPro" id="IPR011042">
    <property type="entry name" value="6-blade_b-propeller_TolB-like"/>
</dbReference>
<evidence type="ECO:0000256" key="2">
    <source>
        <dbReference type="SAM" id="MobiDB-lite"/>
    </source>
</evidence>
<sequence length="1095" mass="123080">MRILQATTLFLTLCAVAVTGQETYFGKNKVRYKNFEWNYIQTRHFDIYFYEDAYPTAKFGAAVLETSYVEVSNELNYVIQRRIPVFIYNSPNDFQQTNIIPNLINEAIGGFTEAFKNRVVVPVDGSYENLRHVLHHELTHAVIYDMLFGGAIGAISLQRRIFDLPGWFAEGYAEWSSRFGWDYFSDMYLRDATINNYLEPPEQIEGYIAYRQGQAMIDYLVDRYGIEKLGELLQKGKVHLTMARAMKAALNTTEEEFYKGFAKEMKRRYWPEIARRKEPDDFATQLTKARKDGSFFNEQPVFSPEGDKLAIFTDRRDYTEIVLLSAIDGRELARLVKGERSGDLESLHSYVSGMSFSPDGRSIVFVAKSKGQDALFLFDVNKREIYRRKKFDYRSIVSPSWSPDGKAIAFSALDGYKRDLFVWSIDRDSVRQLTDDRYDDGSPSWVKGSERIVFSSDRPHPGRPAMNSFGHPESDSGFVKPGDFDYGDYNIFEIDLTTLAVTPLEVGPGANRSPSVSPDGKRVAFISNRNGIDNIYVARLDTVEYQAVTDILTGVQAISWSPDGQKMAFQAFHNGCFDVYVMKDLVPAGNGGVLEPTDFAAGKYKQADRPGPRPVAARDTARVDTAAVRAVSDTTAPAQEKASTDTSAVRADVDTTRVAAKDTTAAQTPGESGIVGNDYVYVSKRKHDALDSLMRDVADTAGGALRKEPASFDSIPPATSSGEYTVHKYKVKFTPDFVGGGFSYNTFFGLSGQSFLVFSDYLGNQQIIVGFDLVNTIDQSNVQAYYLNSTKRTNYGVGLFHSKNYYVDNFGYLFSDRFYGFEGFISHPFTTFSRIELVGAEYFIDRRYYDIALGDTRRPRDTRVTVGTLSWVHDNVLWGYTGPINGERAKLSVSSGIDLFNTRNLTFSSVEFDYRKYWHIKGAFSAALRFSGGLSGGRTPKWYFLGGTTNWIGSRDLDSTVYDVENLYFSEVVTPLRGVPYYGLAGDRYGLINAEFRFPMVRLLALGFPLPLVLGNVMGVVFTDVGATWFGNNFKGVATEPNGTQHFKDIHTGFGTGMRLNVLGFALLRYDIAWSTDFNKVSDRPTHYFSLGADF</sequence>
<dbReference type="Proteomes" id="UP000250918">
    <property type="component" value="Unassembled WGS sequence"/>
</dbReference>
<dbReference type="AlphaFoldDB" id="A0A855X4Q7"/>
<dbReference type="Gene3D" id="2.120.10.30">
    <property type="entry name" value="TolB, C-terminal domain"/>
    <property type="match status" value="2"/>
</dbReference>
<evidence type="ECO:0000259" key="3">
    <source>
        <dbReference type="Pfam" id="PF00930"/>
    </source>
</evidence>
<organism evidence="4 5">
    <name type="scientific">candidate division GN15 bacterium</name>
    <dbReference type="NCBI Taxonomy" id="2072418"/>
    <lineage>
        <taxon>Bacteria</taxon>
        <taxon>candidate division GN15</taxon>
    </lineage>
</organism>
<dbReference type="PANTHER" id="PTHR36842:SF1">
    <property type="entry name" value="PROTEIN TOLB"/>
    <property type="match status" value="1"/>
</dbReference>
<dbReference type="GO" id="GO:0006508">
    <property type="term" value="P:proteolysis"/>
    <property type="evidence" value="ECO:0007669"/>
    <property type="project" value="InterPro"/>
</dbReference>
<accession>A0A855X4Q7</accession>
<name>A0A855X4Q7_9BACT</name>
<protein>
    <recommendedName>
        <fullName evidence="3">Dipeptidylpeptidase IV N-terminal domain-containing protein</fullName>
    </recommendedName>
</protein>
<reference evidence="4 5" key="1">
    <citation type="journal article" date="2018" name="ISME J.">
        <title>A methanotrophic archaeon couples anaerobic oxidation of methane to Fe(III) reduction.</title>
        <authorList>
            <person name="Cai C."/>
            <person name="Leu A.O."/>
            <person name="Xie G.J."/>
            <person name="Guo J."/>
            <person name="Feng Y."/>
            <person name="Zhao J.X."/>
            <person name="Tyson G.W."/>
            <person name="Yuan Z."/>
            <person name="Hu S."/>
        </authorList>
    </citation>
    <scope>NUCLEOTIDE SEQUENCE [LARGE SCALE GENOMIC DNA]</scope>
    <source>
        <strain evidence="4">FeB_12</strain>
    </source>
</reference>
<comment type="similarity">
    <text evidence="1">Belongs to the TolB family.</text>
</comment>
<gene>
    <name evidence="4" type="ORF">C3F09_07845</name>
</gene>
<dbReference type="Pfam" id="PF07676">
    <property type="entry name" value="PD40"/>
    <property type="match status" value="2"/>
</dbReference>
<dbReference type="InterPro" id="IPR011659">
    <property type="entry name" value="WD40"/>
</dbReference>
<evidence type="ECO:0000313" key="4">
    <source>
        <dbReference type="EMBL" id="PWB71472.1"/>
    </source>
</evidence>
<dbReference type="EMBL" id="PQAP01000114">
    <property type="protein sequence ID" value="PWB71472.1"/>
    <property type="molecule type" value="Genomic_DNA"/>
</dbReference>
<proteinExistence type="inferred from homology"/>
<dbReference type="PANTHER" id="PTHR36842">
    <property type="entry name" value="PROTEIN TOLB HOMOLOG"/>
    <property type="match status" value="1"/>
</dbReference>
<evidence type="ECO:0000256" key="1">
    <source>
        <dbReference type="ARBA" id="ARBA00009820"/>
    </source>
</evidence>
<dbReference type="Pfam" id="PF00930">
    <property type="entry name" value="DPPIV_N"/>
    <property type="match status" value="1"/>
</dbReference>
<feature type="region of interest" description="Disordered" evidence="2">
    <location>
        <begin position="630"/>
        <end position="649"/>
    </location>
</feature>
<dbReference type="SUPFAM" id="SSF69304">
    <property type="entry name" value="Tricorn protease N-terminal domain"/>
    <property type="match status" value="1"/>
</dbReference>
<dbReference type="InterPro" id="IPR002469">
    <property type="entry name" value="Peptidase_S9B_N"/>
</dbReference>
<comment type="caution">
    <text evidence="4">The sequence shown here is derived from an EMBL/GenBank/DDBJ whole genome shotgun (WGS) entry which is preliminary data.</text>
</comment>
<evidence type="ECO:0000313" key="5">
    <source>
        <dbReference type="Proteomes" id="UP000250918"/>
    </source>
</evidence>